<name>A0A0R3SLI1_HYMDI</name>
<dbReference type="AlphaFoldDB" id="A0A0R3SLI1"/>
<dbReference type="Proteomes" id="UP000274504">
    <property type="component" value="Unassembled WGS sequence"/>
</dbReference>
<evidence type="ECO:0000256" key="1">
    <source>
        <dbReference type="SAM" id="MobiDB-lite"/>
    </source>
</evidence>
<protein>
    <submittedName>
        <fullName evidence="4">Cell wall surface anchor family protein</fullName>
    </submittedName>
</protein>
<organism evidence="4">
    <name type="scientific">Hymenolepis diminuta</name>
    <name type="common">Rat tapeworm</name>
    <dbReference type="NCBI Taxonomy" id="6216"/>
    <lineage>
        <taxon>Eukaryota</taxon>
        <taxon>Metazoa</taxon>
        <taxon>Spiralia</taxon>
        <taxon>Lophotrochozoa</taxon>
        <taxon>Platyhelminthes</taxon>
        <taxon>Cestoda</taxon>
        <taxon>Eucestoda</taxon>
        <taxon>Cyclophyllidea</taxon>
        <taxon>Hymenolepididae</taxon>
        <taxon>Hymenolepis</taxon>
    </lineage>
</organism>
<reference evidence="4" key="1">
    <citation type="submission" date="2017-02" db="UniProtKB">
        <authorList>
            <consortium name="WormBaseParasite"/>
        </authorList>
    </citation>
    <scope>IDENTIFICATION</scope>
</reference>
<dbReference type="EMBL" id="UYSG01003442">
    <property type="protein sequence ID" value="VDL58112.1"/>
    <property type="molecule type" value="Genomic_DNA"/>
</dbReference>
<feature type="compositionally biased region" description="Low complexity" evidence="1">
    <location>
        <begin position="59"/>
        <end position="131"/>
    </location>
</feature>
<sequence length="173" mass="18048">MNAEGSPASFHDSDLQVMAFSYAGMLRPMKETWVTEAQIHLKEQKPEPVAISVRNPVSAAGISQQQSQAQTITSSSSANAASSISQATTKSSSQVVESAPTSTATTGTTSKSAGNTPTASKTTKTPVTTSAQKRVASFESGTSPSIEHVSSDELREGKHRRAAPDRAHSAKVS</sequence>
<proteinExistence type="predicted"/>
<feature type="region of interest" description="Disordered" evidence="1">
    <location>
        <begin position="59"/>
        <end position="173"/>
    </location>
</feature>
<dbReference type="WBParaSite" id="HDID_0000579601-mRNA-1">
    <property type="protein sequence ID" value="HDID_0000579601-mRNA-1"/>
    <property type="gene ID" value="HDID_0000579601"/>
</dbReference>
<evidence type="ECO:0000313" key="3">
    <source>
        <dbReference type="Proteomes" id="UP000274504"/>
    </source>
</evidence>
<accession>A0A0R3SLI1</accession>
<evidence type="ECO:0000313" key="2">
    <source>
        <dbReference type="EMBL" id="VDL58112.1"/>
    </source>
</evidence>
<evidence type="ECO:0000313" key="4">
    <source>
        <dbReference type="WBParaSite" id="HDID_0000579601-mRNA-1"/>
    </source>
</evidence>
<reference evidence="2 3" key="2">
    <citation type="submission" date="2018-11" db="EMBL/GenBank/DDBJ databases">
        <authorList>
            <consortium name="Pathogen Informatics"/>
        </authorList>
    </citation>
    <scope>NUCLEOTIDE SEQUENCE [LARGE SCALE GENOMIC DNA]</scope>
</reference>
<gene>
    <name evidence="2" type="ORF">HDID_LOCUS5794</name>
</gene>
<feature type="compositionally biased region" description="Basic and acidic residues" evidence="1">
    <location>
        <begin position="149"/>
        <end position="173"/>
    </location>
</feature>